<feature type="non-terminal residue" evidence="5">
    <location>
        <position position="1"/>
    </location>
</feature>
<dbReference type="GO" id="GO:0006915">
    <property type="term" value="P:apoptotic process"/>
    <property type="evidence" value="ECO:0007669"/>
    <property type="project" value="UniProtKB-UniRule"/>
</dbReference>
<name>A0A267E159_9PLAT</name>
<keyword evidence="1 2" id="KW-0053">Apoptosis</keyword>
<evidence type="ECO:0000256" key="2">
    <source>
        <dbReference type="PROSITE-ProRule" id="PRU00447"/>
    </source>
</evidence>
<dbReference type="Pfam" id="PF02017">
    <property type="entry name" value="CIDE-N"/>
    <property type="match status" value="1"/>
</dbReference>
<feature type="compositionally biased region" description="Polar residues" evidence="3">
    <location>
        <begin position="82"/>
        <end position="95"/>
    </location>
</feature>
<feature type="compositionally biased region" description="Low complexity" evidence="3">
    <location>
        <begin position="96"/>
        <end position="116"/>
    </location>
</feature>
<dbReference type="SUPFAM" id="SSF54277">
    <property type="entry name" value="CAD &amp; PB1 domains"/>
    <property type="match status" value="1"/>
</dbReference>
<dbReference type="PROSITE" id="PS51135">
    <property type="entry name" value="CIDE_N"/>
    <property type="match status" value="1"/>
</dbReference>
<organism evidence="5 7">
    <name type="scientific">Macrostomum lignano</name>
    <dbReference type="NCBI Taxonomy" id="282301"/>
    <lineage>
        <taxon>Eukaryota</taxon>
        <taxon>Metazoa</taxon>
        <taxon>Spiralia</taxon>
        <taxon>Lophotrochozoa</taxon>
        <taxon>Platyhelminthes</taxon>
        <taxon>Rhabditophora</taxon>
        <taxon>Macrostomorpha</taxon>
        <taxon>Macrostomida</taxon>
        <taxon>Macrostomidae</taxon>
        <taxon>Macrostomum</taxon>
    </lineage>
</organism>
<dbReference type="AlphaFoldDB" id="A0A267E159"/>
<evidence type="ECO:0000313" key="5">
    <source>
        <dbReference type="EMBL" id="PAA55270.1"/>
    </source>
</evidence>
<accession>A0A267E159</accession>
<comment type="caution">
    <text evidence="5">The sequence shown here is derived from an EMBL/GenBank/DDBJ whole genome shotgun (WGS) entry which is preliminary data.</text>
</comment>
<evidence type="ECO:0000256" key="1">
    <source>
        <dbReference type="ARBA" id="ARBA00022703"/>
    </source>
</evidence>
<dbReference type="EMBL" id="NIVC01002777">
    <property type="protein sequence ID" value="PAA55270.1"/>
    <property type="molecule type" value="Genomic_DNA"/>
</dbReference>
<feature type="domain" description="CIDE-N" evidence="4">
    <location>
        <begin position="1"/>
        <end position="75"/>
    </location>
</feature>
<evidence type="ECO:0000313" key="7">
    <source>
        <dbReference type="Proteomes" id="UP000215902"/>
    </source>
</evidence>
<evidence type="ECO:0000256" key="3">
    <source>
        <dbReference type="SAM" id="MobiDB-lite"/>
    </source>
</evidence>
<reference evidence="5 7" key="1">
    <citation type="submission" date="2017-06" db="EMBL/GenBank/DDBJ databases">
        <title>A platform for efficient transgenesis in Macrostomum lignano, a flatworm model organism for stem cell research.</title>
        <authorList>
            <person name="Berezikov E."/>
        </authorList>
    </citation>
    <scope>NUCLEOTIDE SEQUENCE [LARGE SCALE GENOMIC DNA]</scope>
    <source>
        <strain evidence="5">DV1</strain>
        <tissue evidence="5">Whole organism</tissue>
    </source>
</reference>
<sequence length="538" mass="59920">LRITNRDGSRKRLVKPSSFNQLLEQGCAKLELETTCEIQVVTADGFVVDDDDFLPDLAASKTELIFLRQGEAWAPPAPAASNVATLPSNDASGSETAGDTAPDDQTAAASTSAASAEGSKPWPLLYRLPRMPDLDEALQDLRRNPKRGEDFKMKATFVNTFLKYTINDIFRNYKSMSNPYLSAGEIRDVCNAIISTYPGLSDTSPDGRQFWRVKITRRLKELRSKILPQCSSPIVLNSREKFGRKRVPLDAAEKRANIEAAVVADDGGDSEEDVDPVKEPEEKRLLLDQSDACSIAKSVYLGSCEIDEVPPRHEEARKSLNQSFNLMQINDVLEAMKDLFAVRILRCQELTIQEQVNLYKPLVLCPVILQEAYLMIDTYRSNAKTDYILPESPSDIGKNIRTALLQRVWPKRITMKNYKMCQPFLVDTDDDEKKIAAAFCLLLGRTGCNPSVVFSPELPIHIIQQGDVWRGVAINGAELLFDSPGDIVVCFTACFVAFNLQHIPCIESFLEAIEVLSKLRKRSAVSRRPAKTLLDALG</sequence>
<feature type="region of interest" description="Disordered" evidence="3">
    <location>
        <begin position="78"/>
        <end position="116"/>
    </location>
</feature>
<evidence type="ECO:0000313" key="6">
    <source>
        <dbReference type="EMBL" id="PAA64009.1"/>
    </source>
</evidence>
<dbReference type="Gene3D" id="3.10.20.10">
    <property type="match status" value="1"/>
</dbReference>
<evidence type="ECO:0000259" key="4">
    <source>
        <dbReference type="PROSITE" id="PS51135"/>
    </source>
</evidence>
<dbReference type="EMBL" id="NIVC01001793">
    <property type="protein sequence ID" value="PAA64009.1"/>
    <property type="molecule type" value="Genomic_DNA"/>
</dbReference>
<dbReference type="SMART" id="SM00266">
    <property type="entry name" value="CAD"/>
    <property type="match status" value="1"/>
</dbReference>
<keyword evidence="7" id="KW-1185">Reference proteome</keyword>
<dbReference type="InterPro" id="IPR003508">
    <property type="entry name" value="CIDE-N_dom"/>
</dbReference>
<dbReference type="OrthoDB" id="9387550at2759"/>
<proteinExistence type="predicted"/>
<gene>
    <name evidence="6" type="ORF">BOX15_Mlig029757g2</name>
    <name evidence="5" type="ORF">BOX15_Mlig029757g4</name>
</gene>
<dbReference type="Proteomes" id="UP000215902">
    <property type="component" value="Unassembled WGS sequence"/>
</dbReference>
<protein>
    <recommendedName>
        <fullName evidence="4">CIDE-N domain-containing protein</fullName>
    </recommendedName>
</protein>